<keyword evidence="2" id="KW-1185">Reference proteome</keyword>
<reference evidence="1" key="1">
    <citation type="submission" date="2019-05" db="EMBL/GenBank/DDBJ databases">
        <title>Annotation for the trematode Fasciolopsis buski.</title>
        <authorList>
            <person name="Choi Y.-J."/>
        </authorList>
    </citation>
    <scope>NUCLEOTIDE SEQUENCE</scope>
    <source>
        <strain evidence="1">HT</strain>
        <tissue evidence="1">Whole worm</tissue>
    </source>
</reference>
<evidence type="ECO:0000313" key="2">
    <source>
        <dbReference type="Proteomes" id="UP000728185"/>
    </source>
</evidence>
<evidence type="ECO:0000313" key="1">
    <source>
        <dbReference type="EMBL" id="KAA0200635.1"/>
    </source>
</evidence>
<sequence>RASIFGGVGTFGGFRGPRTRLRKQNTYQICPQPYFTFAKHVAPLKEFTQGRIEMYLREAKVNESGIIEPPFTDWLNGLRDAIVIRQQRLFPRHKIVVHGIVGTIGHNEPTINFATQTFMALTCGDDFFGVKHKTSELYAAVMVAGLSLD</sequence>
<gene>
    <name evidence="1" type="ORF">FBUS_00287</name>
</gene>
<accession>A0A8E0VPM2</accession>
<organism evidence="1 2">
    <name type="scientific">Fasciolopsis buskii</name>
    <dbReference type="NCBI Taxonomy" id="27845"/>
    <lineage>
        <taxon>Eukaryota</taxon>
        <taxon>Metazoa</taxon>
        <taxon>Spiralia</taxon>
        <taxon>Lophotrochozoa</taxon>
        <taxon>Platyhelminthes</taxon>
        <taxon>Trematoda</taxon>
        <taxon>Digenea</taxon>
        <taxon>Plagiorchiida</taxon>
        <taxon>Echinostomata</taxon>
        <taxon>Echinostomatoidea</taxon>
        <taxon>Fasciolidae</taxon>
        <taxon>Fasciolopsis</taxon>
    </lineage>
</organism>
<dbReference type="OrthoDB" id="6228263at2759"/>
<name>A0A8E0VPM2_9TREM</name>
<proteinExistence type="predicted"/>
<protein>
    <submittedName>
        <fullName evidence="1">Uncharacterized protein</fullName>
    </submittedName>
</protein>
<feature type="non-terminal residue" evidence="1">
    <location>
        <position position="1"/>
    </location>
</feature>
<comment type="caution">
    <text evidence="1">The sequence shown here is derived from an EMBL/GenBank/DDBJ whole genome shotgun (WGS) entry which is preliminary data.</text>
</comment>
<dbReference type="Proteomes" id="UP000728185">
    <property type="component" value="Unassembled WGS sequence"/>
</dbReference>
<dbReference type="AlphaFoldDB" id="A0A8E0VPM2"/>
<dbReference type="EMBL" id="LUCM01000380">
    <property type="protein sequence ID" value="KAA0200635.1"/>
    <property type="molecule type" value="Genomic_DNA"/>
</dbReference>